<reference evidence="1" key="2">
    <citation type="submission" date="2025-09" db="UniProtKB">
        <authorList>
            <consortium name="Ensembl"/>
        </authorList>
    </citation>
    <scope>IDENTIFICATION</scope>
</reference>
<name>A0A8B9FFX2_9PSIT</name>
<dbReference type="Ensembl" id="ENSACOT00000009736.1">
    <property type="protein sequence ID" value="ENSACOP00000009412.1"/>
    <property type="gene ID" value="ENSACOG00000006576.1"/>
</dbReference>
<dbReference type="Proteomes" id="UP000694522">
    <property type="component" value="Unplaced"/>
</dbReference>
<proteinExistence type="predicted"/>
<reference evidence="1" key="1">
    <citation type="submission" date="2025-08" db="UniProtKB">
        <authorList>
            <consortium name="Ensembl"/>
        </authorList>
    </citation>
    <scope>IDENTIFICATION</scope>
</reference>
<evidence type="ECO:0000313" key="2">
    <source>
        <dbReference type="Proteomes" id="UP000694522"/>
    </source>
</evidence>
<evidence type="ECO:0000313" key="1">
    <source>
        <dbReference type="Ensembl" id="ENSACOP00000009412.1"/>
    </source>
</evidence>
<keyword evidence="2" id="KW-1185">Reference proteome</keyword>
<dbReference type="AlphaFoldDB" id="A0A8B9FFX2"/>
<accession>A0A8B9FFX2</accession>
<protein>
    <submittedName>
        <fullName evidence="1">Uncharacterized protein</fullName>
    </submittedName>
</protein>
<sequence>MSAGIWQRSHKNCGRKILVPCLFHPYLHPQLEIIQGGTTLGISDPQNVNQLCSVLALLSPEGCVSTCVLHFATPSLLFAECRWDIEILPLVLCREAPLSCCCF</sequence>
<organism evidence="1 2">
    <name type="scientific">Amazona collaria</name>
    <name type="common">yellow-billed parrot</name>
    <dbReference type="NCBI Taxonomy" id="241587"/>
    <lineage>
        <taxon>Eukaryota</taxon>
        <taxon>Metazoa</taxon>
        <taxon>Chordata</taxon>
        <taxon>Craniata</taxon>
        <taxon>Vertebrata</taxon>
        <taxon>Euteleostomi</taxon>
        <taxon>Archelosauria</taxon>
        <taxon>Archosauria</taxon>
        <taxon>Dinosauria</taxon>
        <taxon>Saurischia</taxon>
        <taxon>Theropoda</taxon>
        <taxon>Coelurosauria</taxon>
        <taxon>Aves</taxon>
        <taxon>Neognathae</taxon>
        <taxon>Neoaves</taxon>
        <taxon>Telluraves</taxon>
        <taxon>Australaves</taxon>
        <taxon>Psittaciformes</taxon>
        <taxon>Psittacidae</taxon>
        <taxon>Amazona</taxon>
    </lineage>
</organism>